<protein>
    <submittedName>
        <fullName evidence="2">Uncharacterized protein</fullName>
    </submittedName>
</protein>
<dbReference type="AlphaFoldDB" id="A0A9P0FAG9"/>
<dbReference type="InterPro" id="IPR000618">
    <property type="entry name" value="Insect_cuticle"/>
</dbReference>
<organism evidence="2 3">
    <name type="scientific">Bemisia tabaci</name>
    <name type="common">Sweetpotato whitefly</name>
    <name type="synonym">Aleurodes tabaci</name>
    <dbReference type="NCBI Taxonomy" id="7038"/>
    <lineage>
        <taxon>Eukaryota</taxon>
        <taxon>Metazoa</taxon>
        <taxon>Ecdysozoa</taxon>
        <taxon>Arthropoda</taxon>
        <taxon>Hexapoda</taxon>
        <taxon>Insecta</taxon>
        <taxon>Pterygota</taxon>
        <taxon>Neoptera</taxon>
        <taxon>Paraneoptera</taxon>
        <taxon>Hemiptera</taxon>
        <taxon>Sternorrhyncha</taxon>
        <taxon>Aleyrodoidea</taxon>
        <taxon>Aleyrodidae</taxon>
        <taxon>Aleyrodinae</taxon>
        <taxon>Bemisia</taxon>
    </lineage>
</organism>
<evidence type="ECO:0000313" key="2">
    <source>
        <dbReference type="EMBL" id="CAH0395248.1"/>
    </source>
</evidence>
<dbReference type="GO" id="GO:0042302">
    <property type="term" value="F:structural constituent of cuticle"/>
    <property type="evidence" value="ECO:0007669"/>
    <property type="project" value="UniProtKB-UniRule"/>
</dbReference>
<keyword evidence="3" id="KW-1185">Reference proteome</keyword>
<dbReference type="EMBL" id="OU963870">
    <property type="protein sequence ID" value="CAH0395248.1"/>
    <property type="molecule type" value="Genomic_DNA"/>
</dbReference>
<evidence type="ECO:0000313" key="3">
    <source>
        <dbReference type="Proteomes" id="UP001152759"/>
    </source>
</evidence>
<name>A0A9P0FAG9_BEMTA</name>
<sequence>MGGSYGLREEMMDQLWGLSYLDASGYPRIEQGYYKRVKGQLVLVKQGGYTVLYPDNRLHWISYIADEYGFRTKDYIF</sequence>
<dbReference type="Proteomes" id="UP001152759">
    <property type="component" value="Chromosome 9"/>
</dbReference>
<keyword evidence="1" id="KW-0193">Cuticle</keyword>
<reference evidence="2" key="1">
    <citation type="submission" date="2021-12" db="EMBL/GenBank/DDBJ databases">
        <authorList>
            <person name="King R."/>
        </authorList>
    </citation>
    <scope>NUCLEOTIDE SEQUENCE</scope>
</reference>
<accession>A0A9P0FAG9</accession>
<gene>
    <name evidence="2" type="ORF">BEMITA_LOCUS13460</name>
</gene>
<proteinExistence type="predicted"/>
<dbReference type="Pfam" id="PF00379">
    <property type="entry name" value="Chitin_bind_4"/>
    <property type="match status" value="1"/>
</dbReference>
<evidence type="ECO:0000256" key="1">
    <source>
        <dbReference type="PROSITE-ProRule" id="PRU00497"/>
    </source>
</evidence>
<dbReference type="PROSITE" id="PS51155">
    <property type="entry name" value="CHIT_BIND_RR_2"/>
    <property type="match status" value="1"/>
</dbReference>